<reference evidence="1" key="1">
    <citation type="submission" date="2016-12" db="EMBL/GenBank/DDBJ databases">
        <authorList>
            <person name="Moulin L."/>
        </authorList>
    </citation>
    <scope>NUCLEOTIDE SEQUENCE [LARGE SCALE GENOMIC DNA]</scope>
    <source>
        <strain evidence="1">STM 7183</strain>
    </source>
</reference>
<proteinExistence type="predicted"/>
<comment type="caution">
    <text evidence="1">The sequence shown here is derived from an EMBL/GenBank/DDBJ whole genome shotgun (WGS) entry which is preliminary data.</text>
</comment>
<protein>
    <submittedName>
        <fullName evidence="1">Uncharacterized protein</fullName>
    </submittedName>
</protein>
<evidence type="ECO:0000313" key="1">
    <source>
        <dbReference type="EMBL" id="SIT43616.1"/>
    </source>
</evidence>
<sequence>MLHECARRPHDVVQGASRLPILGHRARRVWRVDAHRLRIVRDLAVRHARLRAAAHLAFSIPCMSNCGAP</sequence>
<dbReference type="EMBL" id="CYGY02000035">
    <property type="protein sequence ID" value="SIT43616.1"/>
    <property type="molecule type" value="Genomic_DNA"/>
</dbReference>
<name>A0A1N7S8B4_9BURK</name>
<evidence type="ECO:0000313" key="2">
    <source>
        <dbReference type="Proteomes" id="UP000195569"/>
    </source>
</evidence>
<gene>
    <name evidence="1" type="ORF">BN2476_350193</name>
</gene>
<dbReference type="Proteomes" id="UP000195569">
    <property type="component" value="Unassembled WGS sequence"/>
</dbReference>
<organism evidence="1 2">
    <name type="scientific">Paraburkholderia piptadeniae</name>
    <dbReference type="NCBI Taxonomy" id="1701573"/>
    <lineage>
        <taxon>Bacteria</taxon>
        <taxon>Pseudomonadati</taxon>
        <taxon>Pseudomonadota</taxon>
        <taxon>Betaproteobacteria</taxon>
        <taxon>Burkholderiales</taxon>
        <taxon>Burkholderiaceae</taxon>
        <taxon>Paraburkholderia</taxon>
    </lineage>
</organism>
<keyword evidence="2" id="KW-1185">Reference proteome</keyword>
<dbReference type="AlphaFoldDB" id="A0A1N7S8B4"/>
<accession>A0A1N7S8B4</accession>